<keyword evidence="7" id="KW-1185">Reference proteome</keyword>
<gene>
    <name evidence="6" type="ORF">ACFFGN_23035</name>
</gene>
<dbReference type="PANTHER" id="PTHR43248">
    <property type="entry name" value="2-SUCCINYL-6-HYDROXY-2,4-CYCLOHEXADIENE-1-CARBOXYLATE SYNTHASE"/>
    <property type="match status" value="1"/>
</dbReference>
<dbReference type="InterPro" id="IPR029058">
    <property type="entry name" value="AB_hydrolase_fold"/>
</dbReference>
<dbReference type="Gene3D" id="3.40.50.1820">
    <property type="entry name" value="alpha/beta hydrolase"/>
    <property type="match status" value="1"/>
</dbReference>
<evidence type="ECO:0000259" key="5">
    <source>
        <dbReference type="Pfam" id="PF08386"/>
    </source>
</evidence>
<evidence type="ECO:0000313" key="7">
    <source>
        <dbReference type="Proteomes" id="UP001589890"/>
    </source>
</evidence>
<evidence type="ECO:0000256" key="2">
    <source>
        <dbReference type="ARBA" id="ARBA00022801"/>
    </source>
</evidence>
<dbReference type="Pfam" id="PF00561">
    <property type="entry name" value="Abhydrolase_1"/>
    <property type="match status" value="1"/>
</dbReference>
<evidence type="ECO:0000256" key="1">
    <source>
        <dbReference type="ARBA" id="ARBA00010088"/>
    </source>
</evidence>
<dbReference type="EMBL" id="JBHLTC010000030">
    <property type="protein sequence ID" value="MFC0626974.1"/>
    <property type="molecule type" value="Genomic_DNA"/>
</dbReference>
<organism evidence="6 7">
    <name type="scientific">Kribbella deserti</name>
    <dbReference type="NCBI Taxonomy" id="1926257"/>
    <lineage>
        <taxon>Bacteria</taxon>
        <taxon>Bacillati</taxon>
        <taxon>Actinomycetota</taxon>
        <taxon>Actinomycetes</taxon>
        <taxon>Propionibacteriales</taxon>
        <taxon>Kribbellaceae</taxon>
        <taxon>Kribbella</taxon>
    </lineage>
</organism>
<dbReference type="GO" id="GO:0016787">
    <property type="term" value="F:hydrolase activity"/>
    <property type="evidence" value="ECO:0007669"/>
    <property type="project" value="UniProtKB-KW"/>
</dbReference>
<evidence type="ECO:0000256" key="3">
    <source>
        <dbReference type="SAM" id="MobiDB-lite"/>
    </source>
</evidence>
<name>A0ABV6QQR9_9ACTN</name>
<reference evidence="6 7" key="1">
    <citation type="submission" date="2024-09" db="EMBL/GenBank/DDBJ databases">
        <authorList>
            <person name="Sun Q."/>
            <person name="Mori K."/>
        </authorList>
    </citation>
    <scope>NUCLEOTIDE SEQUENCE [LARGE SCALE GENOMIC DNA]</scope>
    <source>
        <strain evidence="6 7">CGMCC 1.15906</strain>
    </source>
</reference>
<dbReference type="RefSeq" id="WP_380051146.1">
    <property type="nucleotide sequence ID" value="NZ_JBHLTC010000030.1"/>
</dbReference>
<feature type="domain" description="Peptidase S33 tripeptidyl aminopeptidase-like C-terminal" evidence="5">
    <location>
        <begin position="371"/>
        <end position="463"/>
    </location>
</feature>
<feature type="region of interest" description="Disordered" evidence="3">
    <location>
        <begin position="463"/>
        <end position="485"/>
    </location>
</feature>
<comment type="similarity">
    <text evidence="1">Belongs to the peptidase S33 family.</text>
</comment>
<evidence type="ECO:0000259" key="4">
    <source>
        <dbReference type="Pfam" id="PF00561"/>
    </source>
</evidence>
<dbReference type="Pfam" id="PF08386">
    <property type="entry name" value="Abhydrolase_4"/>
    <property type="match status" value="1"/>
</dbReference>
<dbReference type="InterPro" id="IPR013595">
    <property type="entry name" value="Pept_S33_TAP-like_C"/>
</dbReference>
<dbReference type="InterPro" id="IPR051601">
    <property type="entry name" value="Serine_prot/Carboxylest_S33"/>
</dbReference>
<dbReference type="Proteomes" id="UP001589890">
    <property type="component" value="Unassembled WGS sequence"/>
</dbReference>
<feature type="domain" description="AB hydrolase-1" evidence="4">
    <location>
        <begin position="36"/>
        <end position="230"/>
    </location>
</feature>
<dbReference type="PANTHER" id="PTHR43248:SF25">
    <property type="entry name" value="AB HYDROLASE-1 DOMAIN-CONTAINING PROTEIN-RELATED"/>
    <property type="match status" value="1"/>
</dbReference>
<feature type="compositionally biased region" description="Low complexity" evidence="3">
    <location>
        <begin position="465"/>
        <end position="485"/>
    </location>
</feature>
<proteinExistence type="inferred from homology"/>
<protein>
    <submittedName>
        <fullName evidence="6">Alpha/beta hydrolase</fullName>
    </submittedName>
</protein>
<accession>A0ABV6QQR9</accession>
<sequence length="485" mass="52138">MQCGTIKLPVDWSRPGGPTFDLALARRAATGVSKGPLFINPGGPGGSGVSMALQAPARFSPVLLQNFDIIGFDPRGVARSHPVVCTAAAMNRPGNRVLPTSEAQFAELVAFNRQLAADCRRETGPLFDHVDSRSVARDVDAVRAALGAPKLNWYGASYGTLMGQMYAELFPGRIRAMVNDGNMDHSLGIDRFIRSDSAFAEDSFEQFVAWCNQSANCKLHGQNVKAIFADLLRRADEGKLLDPADGTLISNWDLLDVTQFYFNRPRWVELGKLLATLNTGVPVANANATQWSRALATTRAADAPKAAATKAAVTKAGVASSKSAELVEDVRPQFCQDWAVPISTYAELNQVYQAALKAAPNMRASVIALASSTQCIGRPGKVNNPQHPLRVIGAPKILMLNGLHDPATGYAWALNVKRQLGSTAVLVTYEGAGHVAYTRNTCTRAAVDNYLVHLITPPDGTRCPATNPALTTTRTTTNPELTTRW</sequence>
<dbReference type="SUPFAM" id="SSF53474">
    <property type="entry name" value="alpha/beta-Hydrolases"/>
    <property type="match status" value="1"/>
</dbReference>
<evidence type="ECO:0000313" key="6">
    <source>
        <dbReference type="EMBL" id="MFC0626974.1"/>
    </source>
</evidence>
<keyword evidence="2 6" id="KW-0378">Hydrolase</keyword>
<dbReference type="InterPro" id="IPR000073">
    <property type="entry name" value="AB_hydrolase_1"/>
</dbReference>
<comment type="caution">
    <text evidence="6">The sequence shown here is derived from an EMBL/GenBank/DDBJ whole genome shotgun (WGS) entry which is preliminary data.</text>
</comment>